<accession>A0AAD9K4X6</accession>
<gene>
    <name evidence="1" type="ORF">NP493_1386g00032</name>
</gene>
<dbReference type="AlphaFoldDB" id="A0AAD9K4X6"/>
<reference evidence="1" key="1">
    <citation type="journal article" date="2023" name="Mol. Biol. Evol.">
        <title>Third-Generation Sequencing Reveals the Adaptive Role of the Epigenome in Three Deep-Sea Polychaetes.</title>
        <authorList>
            <person name="Perez M."/>
            <person name="Aroh O."/>
            <person name="Sun Y."/>
            <person name="Lan Y."/>
            <person name="Juniper S.K."/>
            <person name="Young C.R."/>
            <person name="Angers B."/>
            <person name="Qian P.Y."/>
        </authorList>
    </citation>
    <scope>NUCLEOTIDE SEQUENCE</scope>
    <source>
        <strain evidence="1">R07B-5</strain>
    </source>
</reference>
<dbReference type="EMBL" id="JAODUO010001392">
    <property type="protein sequence ID" value="KAK2164892.1"/>
    <property type="molecule type" value="Genomic_DNA"/>
</dbReference>
<comment type="caution">
    <text evidence="1">The sequence shown here is derived from an EMBL/GenBank/DDBJ whole genome shotgun (WGS) entry which is preliminary data.</text>
</comment>
<evidence type="ECO:0000313" key="1">
    <source>
        <dbReference type="EMBL" id="KAK2164892.1"/>
    </source>
</evidence>
<dbReference type="InterPro" id="IPR009030">
    <property type="entry name" value="Growth_fac_rcpt_cys_sf"/>
</dbReference>
<dbReference type="SUPFAM" id="SSF57184">
    <property type="entry name" value="Growth factor receptor domain"/>
    <property type="match status" value="1"/>
</dbReference>
<organism evidence="1 2">
    <name type="scientific">Ridgeia piscesae</name>
    <name type="common">Tubeworm</name>
    <dbReference type="NCBI Taxonomy" id="27915"/>
    <lineage>
        <taxon>Eukaryota</taxon>
        <taxon>Metazoa</taxon>
        <taxon>Spiralia</taxon>
        <taxon>Lophotrochozoa</taxon>
        <taxon>Annelida</taxon>
        <taxon>Polychaeta</taxon>
        <taxon>Sedentaria</taxon>
        <taxon>Canalipalpata</taxon>
        <taxon>Sabellida</taxon>
        <taxon>Siboglinidae</taxon>
        <taxon>Ridgeia</taxon>
    </lineage>
</organism>
<sequence>MQCSECNSGEVMSSDKKQCLKCPTYCDKCKEIDGKKTECVTCEEQYTLKDKSCEACGGHCKSCDTTGAGKCDEGKCDDKYVLASDKTCKACPTDCSSCTYDSANSKTVCKDGGCDAGFAITAEKTCEGNHHLEFTVSLLICHYYISGFF</sequence>
<dbReference type="Proteomes" id="UP001209878">
    <property type="component" value="Unassembled WGS sequence"/>
</dbReference>
<proteinExistence type="predicted"/>
<name>A0AAD9K4X6_RIDPI</name>
<keyword evidence="2" id="KW-1185">Reference proteome</keyword>
<evidence type="ECO:0000313" key="2">
    <source>
        <dbReference type="Proteomes" id="UP001209878"/>
    </source>
</evidence>
<protein>
    <submittedName>
        <fullName evidence="1">Uncharacterized protein</fullName>
    </submittedName>
</protein>